<dbReference type="PROSITE" id="PS50113">
    <property type="entry name" value="PAC"/>
    <property type="match status" value="2"/>
</dbReference>
<sequence>MPRAAAYDCCAAPPMSVDGPVFCAYSGLRAPVRRVARTDRRPIRHSQGFMDGQCTRSFRCQHAAMPMDPDRGAEVMRRGEIGMTPLEDRALATAIPAPSFKQLFDAAPALISVHEGPDHVCIYANPAYERAVGPRVLIGRAYREVFPELDGMGFAETLDRVFRTGDPVELPQARAVLDMGAQGRVPKWYRQVVQPWQDDDGAIKGVMSFSFDVTEQVEARMRAEDSERHMSYALKASGTVGTFHWDTKTDQMAVDEAFVIAFGFPAFRVGARLPLKAFTDVIHPADRDRVLAAIEHAVDTGEPYEEQYRTVDDSGIVRHILAQGRCVRDADGAPDRFTGVIIDTTRQRRAEDALRESEARLRSVFSSIDQGYCLAEMMLDREGEPVDYRFVEVNPLFEQMTGLKDAEGRTARELVPGLEAKWIETYARVAFRNETLRFQDRSDVMGRHFDVFAMPVPPLGRFVIVFKDITEEQHIREALVRSEAQFRSITEAMPQMVWATRPDGHHDFFNARWYEFTGVPEGSTDGHEWNGMFHPDDQVKAMKLWQHSLATGELYDIEYRLRHRSGEYRWVLGRAQPVRDESGAIVRWLGTCTDIHEIKSAEEQRELMLGEMNHRVKNTLAMVHAMVSQTLRQADSLADASAAIHVRITNMAQASDRLINSTWSETRIPAVVDAALAPHCLSRSRFTIEGPDLPIGSKQALALTMALHELATNATKYGALSTEGGRVTVAWGVEDGPEGAFRFSWTEHGGPPVAAPARRGFGSRMIEEALAGYFNGTAALDYAPAGLTFVLHAPRAGLVD</sequence>
<dbReference type="InterPro" id="IPR011102">
    <property type="entry name" value="Sig_transdc_His_kinase_HWE"/>
</dbReference>
<dbReference type="FunFam" id="3.30.450.20:FF:000099">
    <property type="entry name" value="Sensory box sensor histidine kinase"/>
    <property type="match status" value="1"/>
</dbReference>
<dbReference type="NCBIfam" id="TIGR00229">
    <property type="entry name" value="sensory_box"/>
    <property type="match status" value="3"/>
</dbReference>
<dbReference type="SUPFAM" id="SSF55874">
    <property type="entry name" value="ATPase domain of HSP90 chaperone/DNA topoisomerase II/histidine kinase"/>
    <property type="match status" value="1"/>
</dbReference>
<keyword evidence="4" id="KW-0597">Phosphoprotein</keyword>
<evidence type="ECO:0000256" key="2">
    <source>
        <dbReference type="ARBA" id="ARBA00012438"/>
    </source>
</evidence>
<evidence type="ECO:0000256" key="3">
    <source>
        <dbReference type="ARBA" id="ARBA00022543"/>
    </source>
</evidence>
<keyword evidence="15" id="KW-0675">Receptor</keyword>
<evidence type="ECO:0000256" key="13">
    <source>
        <dbReference type="ARBA" id="ARBA00022991"/>
    </source>
</evidence>
<dbReference type="InterPro" id="IPR013656">
    <property type="entry name" value="PAS_4"/>
</dbReference>
<keyword evidence="19" id="KW-1185">Reference proteome</keyword>
<evidence type="ECO:0000256" key="4">
    <source>
        <dbReference type="ARBA" id="ARBA00022553"/>
    </source>
</evidence>
<dbReference type="InterPro" id="IPR036890">
    <property type="entry name" value="HATPase_C_sf"/>
</dbReference>
<evidence type="ECO:0000256" key="12">
    <source>
        <dbReference type="ARBA" id="ARBA00022840"/>
    </source>
</evidence>
<dbReference type="SMART" id="SM00086">
    <property type="entry name" value="PAC"/>
    <property type="match status" value="3"/>
</dbReference>
<dbReference type="InterPro" id="IPR013655">
    <property type="entry name" value="PAS_fold_3"/>
</dbReference>
<organism evidence="18 19">
    <name type="scientific">Palleronia sediminis</name>
    <dbReference type="NCBI Taxonomy" id="2547833"/>
    <lineage>
        <taxon>Bacteria</taxon>
        <taxon>Pseudomonadati</taxon>
        <taxon>Pseudomonadota</taxon>
        <taxon>Alphaproteobacteria</taxon>
        <taxon>Rhodobacterales</taxon>
        <taxon>Roseobacteraceae</taxon>
        <taxon>Palleronia</taxon>
    </lineage>
</organism>
<comment type="caution">
    <text evidence="18">The sequence shown here is derived from an EMBL/GenBank/DDBJ whole genome shotgun (WGS) entry which is preliminary data.</text>
</comment>
<dbReference type="InterPro" id="IPR001610">
    <property type="entry name" value="PAC"/>
</dbReference>
<dbReference type="Pfam" id="PF08447">
    <property type="entry name" value="PAS_3"/>
    <property type="match status" value="2"/>
</dbReference>
<dbReference type="InterPro" id="IPR000700">
    <property type="entry name" value="PAS-assoc_C"/>
</dbReference>
<evidence type="ECO:0000256" key="7">
    <source>
        <dbReference type="ARBA" id="ARBA00022643"/>
    </source>
</evidence>
<dbReference type="PANTHER" id="PTHR41523">
    <property type="entry name" value="TWO-COMPONENT SYSTEM SENSOR PROTEIN"/>
    <property type="match status" value="1"/>
</dbReference>
<dbReference type="SMART" id="SM00091">
    <property type="entry name" value="PAS"/>
    <property type="match status" value="4"/>
</dbReference>
<dbReference type="Pfam" id="PF07536">
    <property type="entry name" value="HWE_HK"/>
    <property type="match status" value="1"/>
</dbReference>
<dbReference type="AlphaFoldDB" id="A0A4R6AJJ5"/>
<dbReference type="SUPFAM" id="SSF55785">
    <property type="entry name" value="PYP-like sensor domain (PAS domain)"/>
    <property type="match status" value="4"/>
</dbReference>
<proteinExistence type="predicted"/>
<dbReference type="Gene3D" id="3.30.450.20">
    <property type="entry name" value="PAS domain"/>
    <property type="match status" value="4"/>
</dbReference>
<evidence type="ECO:0000256" key="15">
    <source>
        <dbReference type="ARBA" id="ARBA00023170"/>
    </source>
</evidence>
<accession>A0A4R6AJJ5</accession>
<evidence type="ECO:0000259" key="17">
    <source>
        <dbReference type="PROSITE" id="PS50113"/>
    </source>
</evidence>
<evidence type="ECO:0000256" key="14">
    <source>
        <dbReference type="ARBA" id="ARBA00023026"/>
    </source>
</evidence>
<dbReference type="PROSITE" id="PS50112">
    <property type="entry name" value="PAS"/>
    <property type="match status" value="2"/>
</dbReference>
<protein>
    <recommendedName>
        <fullName evidence="2">histidine kinase</fullName>
        <ecNumber evidence="2">2.7.13.3</ecNumber>
    </recommendedName>
</protein>
<keyword evidence="9" id="KW-0677">Repeat</keyword>
<keyword evidence="11" id="KW-0418">Kinase</keyword>
<dbReference type="SMART" id="SM00911">
    <property type="entry name" value="HWE_HK"/>
    <property type="match status" value="1"/>
</dbReference>
<feature type="domain" description="PAS" evidence="16">
    <location>
        <begin position="226"/>
        <end position="301"/>
    </location>
</feature>
<dbReference type="PANTHER" id="PTHR41523:SF7">
    <property type="entry name" value="HISTIDINE KINASE"/>
    <property type="match status" value="1"/>
</dbReference>
<comment type="catalytic activity">
    <reaction evidence="1">
        <text>ATP + protein L-histidine = ADP + protein N-phospho-L-histidine.</text>
        <dbReference type="EC" id="2.7.13.3"/>
    </reaction>
</comment>
<dbReference type="GO" id="GO:0004673">
    <property type="term" value="F:protein histidine kinase activity"/>
    <property type="evidence" value="ECO:0007669"/>
    <property type="project" value="UniProtKB-EC"/>
</dbReference>
<dbReference type="InterPro" id="IPR035965">
    <property type="entry name" value="PAS-like_dom_sf"/>
</dbReference>
<keyword evidence="10" id="KW-0547">Nucleotide-binding</keyword>
<evidence type="ECO:0000256" key="8">
    <source>
        <dbReference type="ARBA" id="ARBA00022679"/>
    </source>
</evidence>
<evidence type="ECO:0000256" key="11">
    <source>
        <dbReference type="ARBA" id="ARBA00022777"/>
    </source>
</evidence>
<name>A0A4R6AJJ5_9RHOB</name>
<dbReference type="Pfam" id="PF08448">
    <property type="entry name" value="PAS_4"/>
    <property type="match status" value="1"/>
</dbReference>
<evidence type="ECO:0000313" key="18">
    <source>
        <dbReference type="EMBL" id="TDL81593.1"/>
    </source>
</evidence>
<dbReference type="InterPro" id="IPR000014">
    <property type="entry name" value="PAS"/>
</dbReference>
<evidence type="ECO:0000313" key="19">
    <source>
        <dbReference type="Proteomes" id="UP000295701"/>
    </source>
</evidence>
<feature type="domain" description="PAC" evidence="17">
    <location>
        <begin position="555"/>
        <end position="607"/>
    </location>
</feature>
<dbReference type="Gene3D" id="3.30.565.10">
    <property type="entry name" value="Histidine kinase-like ATPase, C-terminal domain"/>
    <property type="match status" value="1"/>
</dbReference>
<gene>
    <name evidence="18" type="ORF">E2L08_05610</name>
</gene>
<evidence type="ECO:0000256" key="6">
    <source>
        <dbReference type="ARBA" id="ARBA00022630"/>
    </source>
</evidence>
<feature type="domain" description="PAC" evidence="17">
    <location>
        <begin position="304"/>
        <end position="356"/>
    </location>
</feature>
<evidence type="ECO:0000256" key="5">
    <source>
        <dbReference type="ARBA" id="ARBA00022606"/>
    </source>
</evidence>
<keyword evidence="5" id="KW-0716">Sensory transduction</keyword>
<keyword evidence="13" id="KW-0157">Chromophore</keyword>
<dbReference type="CDD" id="cd00130">
    <property type="entry name" value="PAS"/>
    <property type="match status" value="2"/>
</dbReference>
<dbReference type="EC" id="2.7.13.3" evidence="2"/>
<keyword evidence="7" id="KW-0288">FMN</keyword>
<evidence type="ECO:0000256" key="10">
    <source>
        <dbReference type="ARBA" id="ARBA00022741"/>
    </source>
</evidence>
<dbReference type="Pfam" id="PF13188">
    <property type="entry name" value="PAS_8"/>
    <property type="match status" value="1"/>
</dbReference>
<keyword evidence="12" id="KW-0067">ATP-binding</keyword>
<keyword evidence="8" id="KW-0808">Transferase</keyword>
<keyword evidence="3" id="KW-0600">Photoreceptor protein</keyword>
<dbReference type="EMBL" id="SNAA01000004">
    <property type="protein sequence ID" value="TDL81593.1"/>
    <property type="molecule type" value="Genomic_DNA"/>
</dbReference>
<feature type="domain" description="PAS" evidence="16">
    <location>
        <begin position="482"/>
        <end position="552"/>
    </location>
</feature>
<dbReference type="GO" id="GO:0009881">
    <property type="term" value="F:photoreceptor activity"/>
    <property type="evidence" value="ECO:0007669"/>
    <property type="project" value="UniProtKB-KW"/>
</dbReference>
<evidence type="ECO:0000256" key="9">
    <source>
        <dbReference type="ARBA" id="ARBA00022737"/>
    </source>
</evidence>
<keyword evidence="14" id="KW-0843">Virulence</keyword>
<keyword evidence="6" id="KW-0285">Flavoprotein</keyword>
<evidence type="ECO:0000256" key="1">
    <source>
        <dbReference type="ARBA" id="ARBA00000085"/>
    </source>
</evidence>
<evidence type="ECO:0000259" key="16">
    <source>
        <dbReference type="PROSITE" id="PS50112"/>
    </source>
</evidence>
<dbReference type="OrthoDB" id="9816309at2"/>
<reference evidence="18 19" key="1">
    <citation type="submission" date="2019-03" db="EMBL/GenBank/DDBJ databases">
        <title>Primorskyibacter sp. SS33 isolated from sediments.</title>
        <authorList>
            <person name="Xunke S."/>
        </authorList>
    </citation>
    <scope>NUCLEOTIDE SEQUENCE [LARGE SCALE GENOMIC DNA]</scope>
    <source>
        <strain evidence="18 19">SS33</strain>
    </source>
</reference>
<dbReference type="Proteomes" id="UP000295701">
    <property type="component" value="Unassembled WGS sequence"/>
</dbReference>
<dbReference type="GO" id="GO:0005524">
    <property type="term" value="F:ATP binding"/>
    <property type="evidence" value="ECO:0007669"/>
    <property type="project" value="UniProtKB-KW"/>
</dbReference>